<dbReference type="Proteomes" id="UP001529510">
    <property type="component" value="Unassembled WGS sequence"/>
</dbReference>
<gene>
    <name evidence="8" type="ORF">M9458_023114</name>
</gene>
<name>A0ABD0Q4W1_CIRMR</name>
<organism evidence="8 9">
    <name type="scientific">Cirrhinus mrigala</name>
    <name type="common">Mrigala</name>
    <dbReference type="NCBI Taxonomy" id="683832"/>
    <lineage>
        <taxon>Eukaryota</taxon>
        <taxon>Metazoa</taxon>
        <taxon>Chordata</taxon>
        <taxon>Craniata</taxon>
        <taxon>Vertebrata</taxon>
        <taxon>Euteleostomi</taxon>
        <taxon>Actinopterygii</taxon>
        <taxon>Neopterygii</taxon>
        <taxon>Teleostei</taxon>
        <taxon>Ostariophysi</taxon>
        <taxon>Cypriniformes</taxon>
        <taxon>Cyprinidae</taxon>
        <taxon>Labeoninae</taxon>
        <taxon>Labeonini</taxon>
        <taxon>Cirrhinus</taxon>
    </lineage>
</organism>
<evidence type="ECO:0000256" key="3">
    <source>
        <dbReference type="ARBA" id="ARBA00022989"/>
    </source>
</evidence>
<dbReference type="InterPro" id="IPR000337">
    <property type="entry name" value="GPCR_3"/>
</dbReference>
<keyword evidence="9" id="KW-1185">Reference proteome</keyword>
<dbReference type="Gene3D" id="3.40.50.2300">
    <property type="match status" value="1"/>
</dbReference>
<dbReference type="GO" id="GO:0016020">
    <property type="term" value="C:membrane"/>
    <property type="evidence" value="ECO:0007669"/>
    <property type="project" value="UniProtKB-SubCell"/>
</dbReference>
<evidence type="ECO:0000313" key="9">
    <source>
        <dbReference type="Proteomes" id="UP001529510"/>
    </source>
</evidence>
<dbReference type="SUPFAM" id="SSF53822">
    <property type="entry name" value="Periplasmic binding protein-like I"/>
    <property type="match status" value="1"/>
</dbReference>
<feature type="non-terminal residue" evidence="8">
    <location>
        <position position="65"/>
    </location>
</feature>
<evidence type="ECO:0000256" key="4">
    <source>
        <dbReference type="ARBA" id="ARBA00023136"/>
    </source>
</evidence>
<evidence type="ECO:0000256" key="6">
    <source>
        <dbReference type="ARBA" id="ARBA00023180"/>
    </source>
</evidence>
<feature type="domain" description="Receptor ligand binding region" evidence="7">
    <location>
        <begin position="1"/>
        <end position="65"/>
    </location>
</feature>
<evidence type="ECO:0000259" key="7">
    <source>
        <dbReference type="Pfam" id="PF01094"/>
    </source>
</evidence>
<dbReference type="InterPro" id="IPR001828">
    <property type="entry name" value="ANF_lig-bd_rcpt"/>
</dbReference>
<protein>
    <recommendedName>
        <fullName evidence="7">Receptor ligand binding region domain-containing protein</fullName>
    </recommendedName>
</protein>
<evidence type="ECO:0000256" key="2">
    <source>
        <dbReference type="ARBA" id="ARBA00022692"/>
    </source>
</evidence>
<keyword evidence="2" id="KW-0812">Transmembrane</keyword>
<keyword evidence="5" id="KW-0675">Receptor</keyword>
<sequence length="65" mass="7211">INSKPNLLPGITLGFESYDTCMQPAVVMRPVLQLLTRESTEELDVACNYTDYKPRVIAIIGPNNS</sequence>
<dbReference type="PRINTS" id="PR00248">
    <property type="entry name" value="GPCRMGR"/>
</dbReference>
<feature type="non-terminal residue" evidence="8">
    <location>
        <position position="1"/>
    </location>
</feature>
<dbReference type="AlphaFoldDB" id="A0ABD0Q4W1"/>
<comment type="caution">
    <text evidence="8">The sequence shown here is derived from an EMBL/GenBank/DDBJ whole genome shotgun (WGS) entry which is preliminary data.</text>
</comment>
<keyword evidence="3" id="KW-1133">Transmembrane helix</keyword>
<keyword evidence="4" id="KW-0472">Membrane</keyword>
<evidence type="ECO:0000313" key="8">
    <source>
        <dbReference type="EMBL" id="KAL0180708.1"/>
    </source>
</evidence>
<dbReference type="EMBL" id="JAMKFB020000011">
    <property type="protein sequence ID" value="KAL0180708.1"/>
    <property type="molecule type" value="Genomic_DNA"/>
</dbReference>
<dbReference type="InterPro" id="IPR028082">
    <property type="entry name" value="Peripla_BP_I"/>
</dbReference>
<reference evidence="8 9" key="1">
    <citation type="submission" date="2024-05" db="EMBL/GenBank/DDBJ databases">
        <title>Genome sequencing and assembly of Indian major carp, Cirrhinus mrigala (Hamilton, 1822).</title>
        <authorList>
            <person name="Mohindra V."/>
            <person name="Chowdhury L.M."/>
            <person name="Lal K."/>
            <person name="Jena J.K."/>
        </authorList>
    </citation>
    <scope>NUCLEOTIDE SEQUENCE [LARGE SCALE GENOMIC DNA]</scope>
    <source>
        <strain evidence="8">CM1030</strain>
        <tissue evidence="8">Blood</tissue>
    </source>
</reference>
<comment type="subcellular location">
    <subcellularLocation>
        <location evidence="1">Membrane</location>
        <topology evidence="1">Multi-pass membrane protein</topology>
    </subcellularLocation>
</comment>
<evidence type="ECO:0000256" key="5">
    <source>
        <dbReference type="ARBA" id="ARBA00023170"/>
    </source>
</evidence>
<proteinExistence type="predicted"/>
<keyword evidence="6" id="KW-0325">Glycoprotein</keyword>
<dbReference type="Pfam" id="PF01094">
    <property type="entry name" value="ANF_receptor"/>
    <property type="match status" value="1"/>
</dbReference>
<accession>A0ABD0Q4W1</accession>
<evidence type="ECO:0000256" key="1">
    <source>
        <dbReference type="ARBA" id="ARBA00004141"/>
    </source>
</evidence>